<name>A0A6A6VRX6_9PEZI</name>
<keyword evidence="3" id="KW-1185">Reference proteome</keyword>
<organism evidence="2 3">
    <name type="scientific">Pseudovirgaria hyperparasitica</name>
    <dbReference type="NCBI Taxonomy" id="470096"/>
    <lineage>
        <taxon>Eukaryota</taxon>
        <taxon>Fungi</taxon>
        <taxon>Dikarya</taxon>
        <taxon>Ascomycota</taxon>
        <taxon>Pezizomycotina</taxon>
        <taxon>Dothideomycetes</taxon>
        <taxon>Dothideomycetes incertae sedis</taxon>
        <taxon>Acrospermales</taxon>
        <taxon>Acrospermaceae</taxon>
        <taxon>Pseudovirgaria</taxon>
    </lineage>
</organism>
<dbReference type="RefSeq" id="XP_033595110.1">
    <property type="nucleotide sequence ID" value="XM_033744990.1"/>
</dbReference>
<dbReference type="AlphaFoldDB" id="A0A6A6VRX6"/>
<dbReference type="EMBL" id="ML996600">
    <property type="protein sequence ID" value="KAF2752659.1"/>
    <property type="molecule type" value="Genomic_DNA"/>
</dbReference>
<gene>
    <name evidence="2" type="ORF">EJ05DRAFT_481079</name>
    <name evidence="1" type="ORF">EJ05DRAFT_481319</name>
</gene>
<sequence length="105" mass="11009">MLRQSETPHSSKDSDVDKSCPVLVTWTGSPSITVGKAVPPTKDPVPVPQRTLCVEFGYGYGTLFDKGGAGESGEKRATSEVSRTELGIDGSSICELPSSAPLQVV</sequence>
<evidence type="ECO:0000313" key="1">
    <source>
        <dbReference type="EMBL" id="KAF2752398.1"/>
    </source>
</evidence>
<dbReference type="GeneID" id="54486044"/>
<dbReference type="EMBL" id="ML996645">
    <property type="protein sequence ID" value="KAF2752398.1"/>
    <property type="molecule type" value="Genomic_DNA"/>
</dbReference>
<reference evidence="2" key="1">
    <citation type="journal article" date="2020" name="Stud. Mycol.">
        <title>101 Dothideomycetes genomes: a test case for predicting lifestyles and emergence of pathogens.</title>
        <authorList>
            <person name="Haridas S."/>
            <person name="Albert R."/>
            <person name="Binder M."/>
            <person name="Bloem J."/>
            <person name="Labutti K."/>
            <person name="Salamov A."/>
            <person name="Andreopoulos B."/>
            <person name="Baker S."/>
            <person name="Barry K."/>
            <person name="Bills G."/>
            <person name="Bluhm B."/>
            <person name="Cannon C."/>
            <person name="Castanera R."/>
            <person name="Culley D."/>
            <person name="Daum C."/>
            <person name="Ezra D."/>
            <person name="Gonzalez J."/>
            <person name="Henrissat B."/>
            <person name="Kuo A."/>
            <person name="Liang C."/>
            <person name="Lipzen A."/>
            <person name="Lutzoni F."/>
            <person name="Magnuson J."/>
            <person name="Mondo S."/>
            <person name="Nolan M."/>
            <person name="Ohm R."/>
            <person name="Pangilinan J."/>
            <person name="Park H.-J."/>
            <person name="Ramirez L."/>
            <person name="Alfaro M."/>
            <person name="Sun H."/>
            <person name="Tritt A."/>
            <person name="Yoshinaga Y."/>
            <person name="Zwiers L.-H."/>
            <person name="Turgeon B."/>
            <person name="Goodwin S."/>
            <person name="Spatafora J."/>
            <person name="Crous P."/>
            <person name="Grigoriev I."/>
        </authorList>
    </citation>
    <scope>NUCLEOTIDE SEQUENCE</scope>
    <source>
        <strain evidence="2">CBS 121739</strain>
    </source>
</reference>
<dbReference type="Proteomes" id="UP000799437">
    <property type="component" value="Unassembled WGS sequence"/>
</dbReference>
<evidence type="ECO:0000313" key="3">
    <source>
        <dbReference type="Proteomes" id="UP000799437"/>
    </source>
</evidence>
<proteinExistence type="predicted"/>
<protein>
    <submittedName>
        <fullName evidence="2">Uncharacterized protein</fullName>
    </submittedName>
</protein>
<evidence type="ECO:0000313" key="2">
    <source>
        <dbReference type="EMBL" id="KAF2752659.1"/>
    </source>
</evidence>
<accession>A0A6A6VRX6</accession>